<evidence type="ECO:0000256" key="10">
    <source>
        <dbReference type="ARBA" id="ARBA00032305"/>
    </source>
</evidence>
<dbReference type="Pfam" id="PF03737">
    <property type="entry name" value="RraA-like"/>
    <property type="match status" value="1"/>
</dbReference>
<evidence type="ECO:0000313" key="12">
    <source>
        <dbReference type="EMBL" id="MCS5734521.1"/>
    </source>
</evidence>
<dbReference type="PANTHER" id="PTHR33254:SF16">
    <property type="entry name" value="BLR3842 PROTEIN"/>
    <property type="match status" value="1"/>
</dbReference>
<evidence type="ECO:0000256" key="6">
    <source>
        <dbReference type="ARBA" id="ARBA00012947"/>
    </source>
</evidence>
<evidence type="ECO:0000256" key="7">
    <source>
        <dbReference type="ARBA" id="ARBA00016549"/>
    </source>
</evidence>
<dbReference type="Proteomes" id="UP001165586">
    <property type="component" value="Unassembled WGS sequence"/>
</dbReference>
<organism evidence="12 13">
    <name type="scientific">Herbiconiux daphne</name>
    <dbReference type="NCBI Taxonomy" id="2970914"/>
    <lineage>
        <taxon>Bacteria</taxon>
        <taxon>Bacillati</taxon>
        <taxon>Actinomycetota</taxon>
        <taxon>Actinomycetes</taxon>
        <taxon>Micrococcales</taxon>
        <taxon>Microbacteriaceae</taxon>
        <taxon>Herbiconiux</taxon>
    </lineage>
</organism>
<evidence type="ECO:0000256" key="2">
    <source>
        <dbReference type="ARBA" id="ARBA00001968"/>
    </source>
</evidence>
<comment type="subunit">
    <text evidence="4">Homotrimer.</text>
</comment>
<dbReference type="PANTHER" id="PTHR33254">
    <property type="entry name" value="4-HYDROXY-4-METHYL-2-OXOGLUTARATE ALDOLASE 3-RELATED"/>
    <property type="match status" value="1"/>
</dbReference>
<name>A0ABT2H3K2_9MICO</name>
<evidence type="ECO:0000256" key="4">
    <source>
        <dbReference type="ARBA" id="ARBA00011233"/>
    </source>
</evidence>
<comment type="catalytic activity">
    <reaction evidence="1">
        <text>4-hydroxy-4-methyl-2-oxoglutarate = 2 pyruvate</text>
        <dbReference type="Rhea" id="RHEA:22748"/>
        <dbReference type="ChEBI" id="CHEBI:15361"/>
        <dbReference type="ChEBI" id="CHEBI:58276"/>
        <dbReference type="EC" id="4.1.3.17"/>
    </reaction>
</comment>
<dbReference type="EC" id="4.1.1.112" evidence="6"/>
<comment type="caution">
    <text evidence="12">The sequence shown here is derived from an EMBL/GenBank/DDBJ whole genome shotgun (WGS) entry which is preliminary data.</text>
</comment>
<evidence type="ECO:0000256" key="1">
    <source>
        <dbReference type="ARBA" id="ARBA00001342"/>
    </source>
</evidence>
<comment type="function">
    <text evidence="8">Catalyzes the aldol cleavage of 4-hydroxy-4-methyl-2-oxoglutarate (HMG) into 2 molecules of pyruvate. Also contains a secondary oxaloacetate (OAA) decarboxylase activity due to the common pyruvate enolate transition state formed following C-C bond cleavage in the retro-aldol and decarboxylation reactions.</text>
</comment>
<dbReference type="EMBL" id="JANLCJ010000004">
    <property type="protein sequence ID" value="MCS5734521.1"/>
    <property type="molecule type" value="Genomic_DNA"/>
</dbReference>
<gene>
    <name evidence="12" type="ORF">N1032_12300</name>
</gene>
<sequence length="211" mass="22419">MTDSYDLNELREELLTLGAATLYEASGWDTFLPPQIRPAWPGARIVGRALPVKAAAGDNLPLHLAVERAQPGDVLVVDAGGAPHGYWGEVLAVAAQSRGVLGLVIHGGVRDVDRLEELGFAAFSSLIALQGTLKDDAGTVGDAIRIGTASIEEGDIVIADRDGVAVIPAGIFADTLEYARARALREEQYMNRLRDGELTMDLLGLRLPAEP</sequence>
<dbReference type="Gene3D" id="3.50.30.40">
    <property type="entry name" value="Ribonuclease E inhibitor RraA/RraA-like"/>
    <property type="match status" value="1"/>
</dbReference>
<protein>
    <recommendedName>
        <fullName evidence="7">Putative 4-hydroxy-4-methyl-2-oxoglutarate aldolase</fullName>
        <ecNumber evidence="6">4.1.1.112</ecNumber>
        <ecNumber evidence="5">4.1.3.17</ecNumber>
    </recommendedName>
    <alternativeName>
        <fullName evidence="10">Oxaloacetate decarboxylase</fullName>
    </alternativeName>
    <alternativeName>
        <fullName evidence="9">RraA-like protein</fullName>
    </alternativeName>
</protein>
<evidence type="ECO:0000256" key="3">
    <source>
        <dbReference type="ARBA" id="ARBA00008621"/>
    </source>
</evidence>
<evidence type="ECO:0000256" key="11">
    <source>
        <dbReference type="ARBA" id="ARBA00047973"/>
    </source>
</evidence>
<evidence type="ECO:0000256" key="9">
    <source>
        <dbReference type="ARBA" id="ARBA00030169"/>
    </source>
</evidence>
<reference evidence="12" key="1">
    <citation type="submission" date="2022-08" db="EMBL/GenBank/DDBJ databases">
        <authorList>
            <person name="Deng Y."/>
            <person name="Han X.-F."/>
            <person name="Zhang Y.-Q."/>
        </authorList>
    </citation>
    <scope>NUCLEOTIDE SEQUENCE</scope>
    <source>
        <strain evidence="12">CPCC 203386</strain>
    </source>
</reference>
<evidence type="ECO:0000256" key="8">
    <source>
        <dbReference type="ARBA" id="ARBA00025046"/>
    </source>
</evidence>
<comment type="catalytic activity">
    <reaction evidence="11">
        <text>oxaloacetate + H(+) = pyruvate + CO2</text>
        <dbReference type="Rhea" id="RHEA:15641"/>
        <dbReference type="ChEBI" id="CHEBI:15361"/>
        <dbReference type="ChEBI" id="CHEBI:15378"/>
        <dbReference type="ChEBI" id="CHEBI:16452"/>
        <dbReference type="ChEBI" id="CHEBI:16526"/>
        <dbReference type="EC" id="4.1.1.112"/>
    </reaction>
</comment>
<evidence type="ECO:0000256" key="5">
    <source>
        <dbReference type="ARBA" id="ARBA00012213"/>
    </source>
</evidence>
<accession>A0ABT2H3K2</accession>
<proteinExistence type="inferred from homology"/>
<evidence type="ECO:0000313" key="13">
    <source>
        <dbReference type="Proteomes" id="UP001165586"/>
    </source>
</evidence>
<keyword evidence="13" id="KW-1185">Reference proteome</keyword>
<dbReference type="CDD" id="cd16841">
    <property type="entry name" value="RraA_family"/>
    <property type="match status" value="1"/>
</dbReference>
<comment type="similarity">
    <text evidence="3">Belongs to the class II aldolase/RraA-like family.</text>
</comment>
<dbReference type="InterPro" id="IPR036704">
    <property type="entry name" value="RraA/RraA-like_sf"/>
</dbReference>
<comment type="cofactor">
    <cofactor evidence="2">
        <name>a divalent metal cation</name>
        <dbReference type="ChEBI" id="CHEBI:60240"/>
    </cofactor>
</comment>
<dbReference type="SUPFAM" id="SSF89562">
    <property type="entry name" value="RraA-like"/>
    <property type="match status" value="1"/>
</dbReference>
<dbReference type="InterPro" id="IPR005493">
    <property type="entry name" value="RraA/RraA-like"/>
</dbReference>
<dbReference type="RefSeq" id="WP_259539386.1">
    <property type="nucleotide sequence ID" value="NZ_JANLCJ010000004.1"/>
</dbReference>
<dbReference type="EC" id="4.1.3.17" evidence="5"/>